<name>A0A9R0KC98_SPIOL</name>
<dbReference type="InterPro" id="IPR023214">
    <property type="entry name" value="HAD_sf"/>
</dbReference>
<comment type="catalytic activity">
    <reaction evidence="5">
        <text>O-phospho-L-seryl-[protein] + H2O = L-seryl-[protein] + phosphate</text>
        <dbReference type="Rhea" id="RHEA:20629"/>
        <dbReference type="Rhea" id="RHEA-COMP:9863"/>
        <dbReference type="Rhea" id="RHEA-COMP:11604"/>
        <dbReference type="ChEBI" id="CHEBI:15377"/>
        <dbReference type="ChEBI" id="CHEBI:29999"/>
        <dbReference type="ChEBI" id="CHEBI:43474"/>
        <dbReference type="ChEBI" id="CHEBI:83421"/>
        <dbReference type="EC" id="3.1.3.16"/>
    </reaction>
</comment>
<dbReference type="CDD" id="cd07521">
    <property type="entry name" value="HAD_FCP1-like"/>
    <property type="match status" value="1"/>
</dbReference>
<evidence type="ECO:0000313" key="9">
    <source>
        <dbReference type="RefSeq" id="XP_021866335.2"/>
    </source>
</evidence>
<dbReference type="EC" id="3.1.3.16" evidence="2"/>
<dbReference type="SUPFAM" id="SSF56784">
    <property type="entry name" value="HAD-like"/>
    <property type="match status" value="1"/>
</dbReference>
<dbReference type="GO" id="GO:0008420">
    <property type="term" value="F:RNA polymerase II CTD heptapeptide repeat phosphatase activity"/>
    <property type="evidence" value="ECO:0000318"/>
    <property type="project" value="GO_Central"/>
</dbReference>
<proteinExistence type="predicted"/>
<dbReference type="KEGG" id="soe:110805040"/>
<dbReference type="PROSITE" id="PS50969">
    <property type="entry name" value="FCP1"/>
    <property type="match status" value="1"/>
</dbReference>
<dbReference type="PANTHER" id="PTHR23081">
    <property type="entry name" value="RNA POLYMERASE II CTD PHOSPHATASE"/>
    <property type="match status" value="1"/>
</dbReference>
<dbReference type="GO" id="GO:0005634">
    <property type="term" value="C:nucleus"/>
    <property type="evidence" value="ECO:0007669"/>
    <property type="project" value="UniProtKB-SubCell"/>
</dbReference>
<keyword evidence="4" id="KW-0539">Nucleus</keyword>
<dbReference type="Gene3D" id="3.40.50.1000">
    <property type="entry name" value="HAD superfamily/HAD-like"/>
    <property type="match status" value="1"/>
</dbReference>
<dbReference type="AlphaFoldDB" id="A0A9R0KC98"/>
<dbReference type="PANTHER" id="PTHR23081:SF36">
    <property type="entry name" value="RNA POLYMERASE II SUBUNIT A C-TERMINAL DOMAIN PHOSPHATASE"/>
    <property type="match status" value="1"/>
</dbReference>
<evidence type="ECO:0000256" key="4">
    <source>
        <dbReference type="ARBA" id="ARBA00023242"/>
    </source>
</evidence>
<protein>
    <recommendedName>
        <fullName evidence="2">protein-serine/threonine phosphatase</fullName>
        <ecNumber evidence="2">3.1.3.16</ecNumber>
    </recommendedName>
</protein>
<evidence type="ECO:0000256" key="2">
    <source>
        <dbReference type="ARBA" id="ARBA00013081"/>
    </source>
</evidence>
<dbReference type="RefSeq" id="XP_021866335.2">
    <property type="nucleotide sequence ID" value="XM_022010643.2"/>
</dbReference>
<reference evidence="8" key="1">
    <citation type="journal article" date="2021" name="Nat. Commun.">
        <title>Genomic analyses provide insights into spinach domestication and the genetic basis of agronomic traits.</title>
        <authorList>
            <person name="Cai X."/>
            <person name="Sun X."/>
            <person name="Xu C."/>
            <person name="Sun H."/>
            <person name="Wang X."/>
            <person name="Ge C."/>
            <person name="Zhang Z."/>
            <person name="Wang Q."/>
            <person name="Fei Z."/>
            <person name="Jiao C."/>
            <person name="Wang Q."/>
        </authorList>
    </citation>
    <scope>NUCLEOTIDE SEQUENCE [LARGE SCALE GENOMIC DNA]</scope>
    <source>
        <strain evidence="8">cv. Varoflay</strain>
    </source>
</reference>
<accession>A0A9R0KC98</accession>
<evidence type="ECO:0000259" key="7">
    <source>
        <dbReference type="PROSITE" id="PS50969"/>
    </source>
</evidence>
<dbReference type="Proteomes" id="UP000813463">
    <property type="component" value="Chromosome 5"/>
</dbReference>
<feature type="domain" description="FCP1 homology" evidence="7">
    <location>
        <begin position="57"/>
        <end position="224"/>
    </location>
</feature>
<dbReference type="InterPro" id="IPR039189">
    <property type="entry name" value="Fcp1"/>
</dbReference>
<keyword evidence="3" id="KW-0378">Hydrolase</keyword>
<dbReference type="InterPro" id="IPR036412">
    <property type="entry name" value="HAD-like_sf"/>
</dbReference>
<evidence type="ECO:0000256" key="3">
    <source>
        <dbReference type="ARBA" id="ARBA00022801"/>
    </source>
</evidence>
<sequence length="379" mass="44083">MECSHPSFKENKCTRCNLPIADCGNPATIPFRYIDDNLSITVDEVKRVRDVNMKFLTENKKLHLVLDLDHTLIHSMKIKKLKSTDKETIKNIKYDDVFEIKLSNSEYVLKLRPGAREFLDMVSSMFELSIFTIGKREYAHQVVEQLGGLSRFSCVIAREDCLKTRQKTLDLVLSHKQTVLIVDDTEQVWEKSCKENLITIKRYDFFPIKEEGIVVEMDKELDRVFEMLREVHSLFYDGNNEDYGMKKDAREVLKRVLIGRGLSCLSQEQHQEEDQKKLGKCIEKGVEVCRVKRLKIKFNGAWLENPCVPTKRLDCLGEERVNNEDQKKISESKEGSSVAMSRPKRLRITFNGVVQKTYCVPNRKRYKKTHEVFNSSCLV</sequence>
<dbReference type="GeneID" id="110805040"/>
<gene>
    <name evidence="9" type="primary">LOC110805040</name>
</gene>
<evidence type="ECO:0000256" key="1">
    <source>
        <dbReference type="ARBA" id="ARBA00004123"/>
    </source>
</evidence>
<comment type="catalytic activity">
    <reaction evidence="6">
        <text>O-phospho-L-threonyl-[protein] + H2O = L-threonyl-[protein] + phosphate</text>
        <dbReference type="Rhea" id="RHEA:47004"/>
        <dbReference type="Rhea" id="RHEA-COMP:11060"/>
        <dbReference type="Rhea" id="RHEA-COMP:11605"/>
        <dbReference type="ChEBI" id="CHEBI:15377"/>
        <dbReference type="ChEBI" id="CHEBI:30013"/>
        <dbReference type="ChEBI" id="CHEBI:43474"/>
        <dbReference type="ChEBI" id="CHEBI:61977"/>
        <dbReference type="EC" id="3.1.3.16"/>
    </reaction>
</comment>
<dbReference type="Pfam" id="PF03031">
    <property type="entry name" value="NIF"/>
    <property type="match status" value="1"/>
</dbReference>
<dbReference type="SMART" id="SM00577">
    <property type="entry name" value="CPDc"/>
    <property type="match status" value="1"/>
</dbReference>
<evidence type="ECO:0000256" key="5">
    <source>
        <dbReference type="ARBA" id="ARBA00047761"/>
    </source>
</evidence>
<reference evidence="9" key="2">
    <citation type="submission" date="2025-08" db="UniProtKB">
        <authorList>
            <consortium name="RefSeq"/>
        </authorList>
    </citation>
    <scope>IDENTIFICATION</scope>
    <source>
        <tissue evidence="9">Leaf</tissue>
    </source>
</reference>
<organism evidence="8 9">
    <name type="scientific">Spinacia oleracea</name>
    <name type="common">Spinach</name>
    <dbReference type="NCBI Taxonomy" id="3562"/>
    <lineage>
        <taxon>Eukaryota</taxon>
        <taxon>Viridiplantae</taxon>
        <taxon>Streptophyta</taxon>
        <taxon>Embryophyta</taxon>
        <taxon>Tracheophyta</taxon>
        <taxon>Spermatophyta</taxon>
        <taxon>Magnoliopsida</taxon>
        <taxon>eudicotyledons</taxon>
        <taxon>Gunneridae</taxon>
        <taxon>Pentapetalae</taxon>
        <taxon>Caryophyllales</taxon>
        <taxon>Chenopodiaceae</taxon>
        <taxon>Chenopodioideae</taxon>
        <taxon>Anserineae</taxon>
        <taxon>Spinacia</taxon>
    </lineage>
</organism>
<keyword evidence="8" id="KW-1185">Reference proteome</keyword>
<dbReference type="InterPro" id="IPR004274">
    <property type="entry name" value="FCP1_dom"/>
</dbReference>
<evidence type="ECO:0000256" key="6">
    <source>
        <dbReference type="ARBA" id="ARBA00048336"/>
    </source>
</evidence>
<comment type="subcellular location">
    <subcellularLocation>
        <location evidence="1">Nucleus</location>
    </subcellularLocation>
</comment>
<evidence type="ECO:0000313" key="8">
    <source>
        <dbReference type="Proteomes" id="UP000813463"/>
    </source>
</evidence>